<dbReference type="EMBL" id="LGCM01000031">
    <property type="protein sequence ID" value="KPL83534.1"/>
    <property type="molecule type" value="Genomic_DNA"/>
</dbReference>
<feature type="domain" description="Rhodanese" evidence="1">
    <location>
        <begin position="25"/>
        <end position="113"/>
    </location>
</feature>
<dbReference type="Proteomes" id="UP000050501">
    <property type="component" value="Unassembled WGS sequence"/>
</dbReference>
<dbReference type="CDD" id="cd00158">
    <property type="entry name" value="RHOD"/>
    <property type="match status" value="1"/>
</dbReference>
<proteinExistence type="predicted"/>
<organism evidence="2 3">
    <name type="scientific">Levilinea saccharolytica</name>
    <dbReference type="NCBI Taxonomy" id="229921"/>
    <lineage>
        <taxon>Bacteria</taxon>
        <taxon>Bacillati</taxon>
        <taxon>Chloroflexota</taxon>
        <taxon>Anaerolineae</taxon>
        <taxon>Anaerolineales</taxon>
        <taxon>Anaerolineaceae</taxon>
        <taxon>Levilinea</taxon>
    </lineage>
</organism>
<reference evidence="2 3" key="1">
    <citation type="submission" date="2015-07" db="EMBL/GenBank/DDBJ databases">
        <title>Genome sequence of Levilinea saccharolytica DSM 16555.</title>
        <authorList>
            <person name="Hemp J."/>
            <person name="Ward L.M."/>
            <person name="Pace L.A."/>
            <person name="Fischer W.W."/>
        </authorList>
    </citation>
    <scope>NUCLEOTIDE SEQUENCE [LARGE SCALE GENOMIC DNA]</scope>
    <source>
        <strain evidence="2 3">KIBI-1</strain>
    </source>
</reference>
<protein>
    <recommendedName>
        <fullName evidence="1">Rhodanese domain-containing protein</fullName>
    </recommendedName>
</protein>
<evidence type="ECO:0000313" key="3">
    <source>
        <dbReference type="Proteomes" id="UP000050501"/>
    </source>
</evidence>
<gene>
    <name evidence="2" type="ORF">ADN01_08410</name>
</gene>
<dbReference type="SUPFAM" id="SSF52821">
    <property type="entry name" value="Rhodanese/Cell cycle control phosphatase"/>
    <property type="match status" value="1"/>
</dbReference>
<name>A0A0P6XKE4_9CHLR</name>
<keyword evidence="3" id="KW-1185">Reference proteome</keyword>
<dbReference type="PROSITE" id="PS50206">
    <property type="entry name" value="RHODANESE_3"/>
    <property type="match status" value="1"/>
</dbReference>
<evidence type="ECO:0000313" key="2">
    <source>
        <dbReference type="EMBL" id="KPL83534.1"/>
    </source>
</evidence>
<dbReference type="PANTHER" id="PTHR43031">
    <property type="entry name" value="FAD-DEPENDENT OXIDOREDUCTASE"/>
    <property type="match status" value="1"/>
</dbReference>
<dbReference type="SMART" id="SM00450">
    <property type="entry name" value="RHOD"/>
    <property type="match status" value="1"/>
</dbReference>
<dbReference type="FunFam" id="3.40.250.10:FF:000049">
    <property type="entry name" value="Phage shock protein E"/>
    <property type="match status" value="1"/>
</dbReference>
<dbReference type="Pfam" id="PF00581">
    <property type="entry name" value="Rhodanese"/>
    <property type="match status" value="1"/>
</dbReference>
<comment type="caution">
    <text evidence="2">The sequence shown here is derived from an EMBL/GenBank/DDBJ whole genome shotgun (WGS) entry which is preliminary data.</text>
</comment>
<dbReference type="InterPro" id="IPR036873">
    <property type="entry name" value="Rhodanese-like_dom_sf"/>
</dbReference>
<dbReference type="AlphaFoldDB" id="A0A0P6XKE4"/>
<dbReference type="InterPro" id="IPR050229">
    <property type="entry name" value="GlpE_sulfurtransferase"/>
</dbReference>
<dbReference type="STRING" id="229921.ADN01_08410"/>
<dbReference type="PANTHER" id="PTHR43031:SF1">
    <property type="entry name" value="PYRIDINE NUCLEOTIDE-DISULPHIDE OXIDOREDUCTASE"/>
    <property type="match status" value="1"/>
</dbReference>
<dbReference type="InterPro" id="IPR001763">
    <property type="entry name" value="Rhodanese-like_dom"/>
</dbReference>
<dbReference type="Gene3D" id="3.40.250.10">
    <property type="entry name" value="Rhodanese-like domain"/>
    <property type="match status" value="1"/>
</dbReference>
<accession>A0A0P6XKE4</accession>
<sequence length="115" mass="12009">MANPNTSATAALPKEVTVAKAAELRDGGAFILDVRQPEEWNAGHIPDATLIPLDQLPSRVNEVPKDQTVVVVCRSGNRSAAGRDILLEAGFKSVTSMGGGMNSWAAKGLPMVTGP</sequence>
<evidence type="ECO:0000259" key="1">
    <source>
        <dbReference type="PROSITE" id="PS50206"/>
    </source>
</evidence>